<sequence length="64" mass="7391">MNTQPLSELVEQSQQLLTQIRKHPQFKILRFDCDVTAGDVAQFFNTLQYSNTGLDVSRLESFNE</sequence>
<proteinExistence type="predicted"/>
<dbReference type="AlphaFoldDB" id="A0A2H6LR14"/>
<keyword evidence="1" id="KW-0808">Transferase</keyword>
<comment type="caution">
    <text evidence="1">The sequence shown here is derived from an EMBL/GenBank/DDBJ whole genome shotgun (WGS) entry which is preliminary data.</text>
</comment>
<evidence type="ECO:0000313" key="1">
    <source>
        <dbReference type="EMBL" id="GBE95638.1"/>
    </source>
</evidence>
<dbReference type="GO" id="GO:0032259">
    <property type="term" value="P:methylation"/>
    <property type="evidence" value="ECO:0007669"/>
    <property type="project" value="UniProtKB-KW"/>
</dbReference>
<protein>
    <submittedName>
        <fullName evidence="1">Methyltransferase</fullName>
    </submittedName>
</protein>
<dbReference type="Proteomes" id="UP000236527">
    <property type="component" value="Unassembled WGS sequence"/>
</dbReference>
<dbReference type="EMBL" id="BDGE01000113">
    <property type="protein sequence ID" value="GBE95638.1"/>
    <property type="molecule type" value="Genomic_DNA"/>
</dbReference>
<evidence type="ECO:0000313" key="2">
    <source>
        <dbReference type="Proteomes" id="UP000236527"/>
    </source>
</evidence>
<reference evidence="2" key="1">
    <citation type="journal article" date="2018" name="Genome Announc.">
        <title>Draft Genome Sequence of the Nitrogen-Fixing and Hormogonia-Inducing Cyanobacterium Nostoc cycadae Strain WK-1, Isolated from the Coralloid Roots of Cycas revoluta.</title>
        <authorList>
            <person name="Kanesaki Y."/>
            <person name="Hirose M."/>
            <person name="Hirose Y."/>
            <person name="Fujisawa T."/>
            <person name="Nakamura Y."/>
            <person name="Watanabe S."/>
            <person name="Matsunaga S."/>
            <person name="Uchida H."/>
            <person name="Murakami A."/>
        </authorList>
    </citation>
    <scope>NUCLEOTIDE SEQUENCE [LARGE SCALE GENOMIC DNA]</scope>
    <source>
        <strain evidence="2">WK-1</strain>
    </source>
</reference>
<accession>A0A2H6LR14</accession>
<keyword evidence="2" id="KW-1185">Reference proteome</keyword>
<dbReference type="RefSeq" id="WP_103126977.1">
    <property type="nucleotide sequence ID" value="NZ_DF978454.1"/>
</dbReference>
<name>A0A2H6LR14_9NOSO</name>
<keyword evidence="1" id="KW-0489">Methyltransferase</keyword>
<dbReference type="GO" id="GO:0008168">
    <property type="term" value="F:methyltransferase activity"/>
    <property type="evidence" value="ECO:0007669"/>
    <property type="project" value="UniProtKB-KW"/>
</dbReference>
<gene>
    <name evidence="1" type="ORF">NCWK1_5426</name>
</gene>
<organism evidence="1 2">
    <name type="scientific">Nostoc cycadae WK-1</name>
    <dbReference type="NCBI Taxonomy" id="1861711"/>
    <lineage>
        <taxon>Bacteria</taxon>
        <taxon>Bacillati</taxon>
        <taxon>Cyanobacteriota</taxon>
        <taxon>Cyanophyceae</taxon>
        <taxon>Nostocales</taxon>
        <taxon>Nostocaceae</taxon>
        <taxon>Nostoc</taxon>
    </lineage>
</organism>